<sequence length="384" mass="43071">MATKRKRQTKDLEIPELSRDAGERKRVLNVLAQRRYRERKRERLAALEKELKQKNSDGNSPGGISTDSEAGQLLSNSTDSFHSSAQSRSADDHEKLLPPTPPSERLQSQGPLLDLFVNQTLSECVSDILEESDFLDLSPEDTLLDLELTNDTLSLDSVFALSPPLPSSSIMTEQLLSNPNNPVEEINSNLLGDLQTHQASTFTFPDERIIEIPTFALLNAVLTIASRLDLMDNLWDVESISPIFTGCRGNQLGSLNQNPPLLLDLPENFRPTPTQRLIPHHSVLDLLPWPTVRDKLIQVFSLPPHLRPAPAADPMGLVSLVYDIEDPTEGLRVSGPDPFMANMWEVGQHVFQRWWWAFEGSIVERSNRLRRERGLQGLVIGTIE</sequence>
<accession>A0ACB8V3V4</accession>
<name>A0ACB8V3V4_9EURO</name>
<reference evidence="1" key="1">
    <citation type="journal article" date="2022" name="bioRxiv">
        <title>Population genetic analysis of Ophidiomyces ophidiicola, the causative agent of snake fungal disease, indicates recent introductions to the USA.</title>
        <authorList>
            <person name="Ladner J.T."/>
            <person name="Palmer J.M."/>
            <person name="Ettinger C.L."/>
            <person name="Stajich J.E."/>
            <person name="Farrell T.M."/>
            <person name="Glorioso B.M."/>
            <person name="Lawson B."/>
            <person name="Price S.J."/>
            <person name="Stengle A.G."/>
            <person name="Grear D.A."/>
            <person name="Lorch J.M."/>
        </authorList>
    </citation>
    <scope>NUCLEOTIDE SEQUENCE</scope>
    <source>
        <strain evidence="1">NWHC 24266-5</strain>
    </source>
</reference>
<organism evidence="1">
    <name type="scientific">Ophidiomyces ophidiicola</name>
    <dbReference type="NCBI Taxonomy" id="1387563"/>
    <lineage>
        <taxon>Eukaryota</taxon>
        <taxon>Fungi</taxon>
        <taxon>Dikarya</taxon>
        <taxon>Ascomycota</taxon>
        <taxon>Pezizomycotina</taxon>
        <taxon>Eurotiomycetes</taxon>
        <taxon>Eurotiomycetidae</taxon>
        <taxon>Onygenales</taxon>
        <taxon>Onygenaceae</taxon>
        <taxon>Ophidiomyces</taxon>
    </lineage>
</organism>
<dbReference type="EMBL" id="JALBCA010000009">
    <property type="protein sequence ID" value="KAI2391882.1"/>
    <property type="molecule type" value="Genomic_DNA"/>
</dbReference>
<comment type="caution">
    <text evidence="1">The sequence shown here is derived from an EMBL/GenBank/DDBJ whole genome shotgun (WGS) entry which is preliminary data.</text>
</comment>
<proteinExistence type="predicted"/>
<gene>
    <name evidence="1" type="ORF">LOY88_000866</name>
</gene>
<protein>
    <submittedName>
        <fullName evidence="1">Uncharacterized protein</fullName>
    </submittedName>
</protein>
<evidence type="ECO:0000313" key="1">
    <source>
        <dbReference type="EMBL" id="KAI2391882.1"/>
    </source>
</evidence>